<dbReference type="InterPro" id="IPR037219">
    <property type="entry name" value="Peptidase_M41-like"/>
</dbReference>
<dbReference type="PANTHER" id="PTHR23076:SF97">
    <property type="entry name" value="ATP-DEPENDENT ZINC METALLOPROTEASE YME1L1"/>
    <property type="match status" value="1"/>
</dbReference>
<dbReference type="Gene3D" id="1.10.8.60">
    <property type="match status" value="1"/>
</dbReference>
<comment type="similarity">
    <text evidence="14 15">In the central section; belongs to the AAA ATPase family.</text>
</comment>
<reference evidence="20 21" key="1">
    <citation type="submission" date="2018-08" db="EMBL/GenBank/DDBJ databases">
        <title>A genome reference for cultivated species of the human gut microbiota.</title>
        <authorList>
            <person name="Zou Y."/>
            <person name="Xue W."/>
            <person name="Luo G."/>
        </authorList>
    </citation>
    <scope>NUCLEOTIDE SEQUENCE [LARGE SCALE GENOMIC DNA]</scope>
    <source>
        <strain evidence="19 20">AF36-1BH</strain>
        <strain evidence="18 21">AF42-21</strain>
    </source>
</reference>
<keyword evidence="11 15" id="KW-1133">Transmembrane helix</keyword>
<dbReference type="PANTHER" id="PTHR23076">
    <property type="entry name" value="METALLOPROTEASE M41 FTSH"/>
    <property type="match status" value="1"/>
</dbReference>
<dbReference type="InterPro" id="IPR027417">
    <property type="entry name" value="P-loop_NTPase"/>
</dbReference>
<comment type="subunit">
    <text evidence="15">Homohexamer.</text>
</comment>
<feature type="domain" description="AAA+ ATPase" evidence="17">
    <location>
        <begin position="203"/>
        <end position="341"/>
    </location>
</feature>
<dbReference type="RefSeq" id="WP_117657927.1">
    <property type="nucleotide sequence ID" value="NZ_JAQDGW010000012.1"/>
</dbReference>
<dbReference type="AlphaFoldDB" id="A0A415MUM2"/>
<dbReference type="Pfam" id="PF17862">
    <property type="entry name" value="AAA_lid_3"/>
    <property type="match status" value="1"/>
</dbReference>
<dbReference type="Proteomes" id="UP000284152">
    <property type="component" value="Unassembled WGS sequence"/>
</dbReference>
<dbReference type="Pfam" id="PF06480">
    <property type="entry name" value="FtsH_ext"/>
    <property type="match status" value="1"/>
</dbReference>
<dbReference type="FunFam" id="1.20.58.760:FF:000001">
    <property type="entry name" value="ATP-dependent zinc metalloprotease FtsH"/>
    <property type="match status" value="1"/>
</dbReference>
<dbReference type="GO" id="GO:0008270">
    <property type="term" value="F:zinc ion binding"/>
    <property type="evidence" value="ECO:0007669"/>
    <property type="project" value="UniProtKB-UniRule"/>
</dbReference>
<dbReference type="SUPFAM" id="SSF52540">
    <property type="entry name" value="P-loop containing nucleoside triphosphate hydrolases"/>
    <property type="match status" value="1"/>
</dbReference>
<comment type="function">
    <text evidence="15">Acts as a processive, ATP-dependent zinc metallopeptidase for both cytoplasmic and membrane proteins. Plays a role in the quality control of integral membrane proteins.</text>
</comment>
<sequence length="616" mass="68220">MDNQNGNKDNNKNNKQGFSFVILITMLTALLVFAMYQFQGVDSDQEITYNKFLKMIDEKKVEKVEIKSDRILITAKKESGDKVNKEYYTGRMNDDQLVEKLEKAKIDFNQEVPDTTSAIVAQYAMNIIPLVIFIALIVWMTRKMSKGGGMMGIGKSNAKMYVEKQTGVTFKDVAGQDEAKESLQEVVDFLHNPGKYTSVGAKLPKGALLVGPPGTGKTLLAKAVAGEAKVPFFSLSGSAFVEMYVGVGASRVRDLFKQAQQMAPCIIFIDEIDAIGKSRDTQMGGNDEREQTLNQLLAEMDGFESNKGLVLLAATNRPEILDPALLRPGRFDRRIIVERPDLKGRVEVLKVHSKDVKMDETVDLEAIALATSGAVGSDLANMINEAAINAVKNGRNAVSQADLFEAVEVVLVGKEKKDRVMNQEERKIVSYHEVGHALVSALQKDSEPVQKITIVPRTMGALGYVMQTPEEEKFLNTKKELQAMLVRMLGGRAAEEIVFDTVTTGASNDIEKATSVARAMITQYGMSEKFGLIGLESVQNRYLDGRPVMNCGQETASEIDHEVMKMLKEAYEEAKKLLSEHRESLDKIAAFLIEKETITGKEFMKIFHEVEGIAEE</sequence>
<dbReference type="GO" id="GO:0004222">
    <property type="term" value="F:metalloendopeptidase activity"/>
    <property type="evidence" value="ECO:0007669"/>
    <property type="project" value="InterPro"/>
</dbReference>
<evidence type="ECO:0000256" key="13">
    <source>
        <dbReference type="ARBA" id="ARBA00023136"/>
    </source>
</evidence>
<dbReference type="GO" id="GO:0005886">
    <property type="term" value="C:plasma membrane"/>
    <property type="evidence" value="ECO:0007669"/>
    <property type="project" value="UniProtKB-SubCell"/>
</dbReference>
<evidence type="ECO:0000256" key="15">
    <source>
        <dbReference type="HAMAP-Rule" id="MF_01458"/>
    </source>
</evidence>
<dbReference type="InterPro" id="IPR011546">
    <property type="entry name" value="Pept_M41_FtsH_extracell"/>
</dbReference>
<protein>
    <recommendedName>
        <fullName evidence="15">ATP-dependent zinc metalloprotease FtsH</fullName>
        <ecNumber evidence="15">3.4.24.-</ecNumber>
    </recommendedName>
</protein>
<comment type="caution">
    <text evidence="19">The sequence shown here is derived from an EMBL/GenBank/DDBJ whole genome shotgun (WGS) entry which is preliminary data.</text>
</comment>
<dbReference type="Gene3D" id="3.40.50.300">
    <property type="entry name" value="P-loop containing nucleotide triphosphate hydrolases"/>
    <property type="match status" value="1"/>
</dbReference>
<keyword evidence="5 15" id="KW-0812">Transmembrane</keyword>
<name>A0A415MUM2_9FIRM</name>
<comment type="similarity">
    <text evidence="16">Belongs to the AAA ATPase family.</text>
</comment>
<dbReference type="GO" id="GO:0016887">
    <property type="term" value="F:ATP hydrolysis activity"/>
    <property type="evidence" value="ECO:0007669"/>
    <property type="project" value="UniProtKB-UniRule"/>
</dbReference>
<dbReference type="Pfam" id="PF01434">
    <property type="entry name" value="Peptidase_M41"/>
    <property type="match status" value="1"/>
</dbReference>
<keyword evidence="7 15" id="KW-0547">Nucleotide-binding</keyword>
<evidence type="ECO:0000256" key="8">
    <source>
        <dbReference type="ARBA" id="ARBA00022801"/>
    </source>
</evidence>
<dbReference type="CDD" id="cd19501">
    <property type="entry name" value="RecA-like_FtsH"/>
    <property type="match status" value="1"/>
</dbReference>
<evidence type="ECO:0000259" key="17">
    <source>
        <dbReference type="SMART" id="SM00382"/>
    </source>
</evidence>
<dbReference type="Gene3D" id="1.20.58.760">
    <property type="entry name" value="Peptidase M41"/>
    <property type="match status" value="1"/>
</dbReference>
<proteinExistence type="inferred from homology"/>
<dbReference type="GO" id="GO:0006508">
    <property type="term" value="P:proteolysis"/>
    <property type="evidence" value="ECO:0007669"/>
    <property type="project" value="UniProtKB-KW"/>
</dbReference>
<evidence type="ECO:0000256" key="11">
    <source>
        <dbReference type="ARBA" id="ARBA00022989"/>
    </source>
</evidence>
<feature type="transmembrane region" description="Helical" evidence="15">
    <location>
        <begin position="20"/>
        <end position="38"/>
    </location>
</feature>
<evidence type="ECO:0000256" key="12">
    <source>
        <dbReference type="ARBA" id="ARBA00023049"/>
    </source>
</evidence>
<feature type="transmembrane region" description="Helical" evidence="15">
    <location>
        <begin position="123"/>
        <end position="141"/>
    </location>
</feature>
<dbReference type="EMBL" id="QRNS01000014">
    <property type="protein sequence ID" value="RHK62672.1"/>
    <property type="molecule type" value="Genomic_DNA"/>
</dbReference>
<evidence type="ECO:0000313" key="21">
    <source>
        <dbReference type="Proteomes" id="UP000284152"/>
    </source>
</evidence>
<dbReference type="Pfam" id="PF00004">
    <property type="entry name" value="AAA"/>
    <property type="match status" value="1"/>
</dbReference>
<dbReference type="FunFam" id="3.40.50.300:FF:000001">
    <property type="entry name" value="ATP-dependent zinc metalloprotease FtsH"/>
    <property type="match status" value="1"/>
</dbReference>
<evidence type="ECO:0000313" key="20">
    <source>
        <dbReference type="Proteomes" id="UP000283325"/>
    </source>
</evidence>
<dbReference type="SMART" id="SM00382">
    <property type="entry name" value="AAA"/>
    <property type="match status" value="1"/>
</dbReference>
<evidence type="ECO:0000256" key="5">
    <source>
        <dbReference type="ARBA" id="ARBA00022692"/>
    </source>
</evidence>
<dbReference type="InterPro" id="IPR005936">
    <property type="entry name" value="FtsH"/>
</dbReference>
<dbReference type="InterPro" id="IPR003960">
    <property type="entry name" value="ATPase_AAA_CS"/>
</dbReference>
<feature type="binding site" evidence="15">
    <location>
        <position position="436"/>
    </location>
    <ligand>
        <name>Zn(2+)</name>
        <dbReference type="ChEBI" id="CHEBI:29105"/>
        <note>catalytic</note>
    </ligand>
</feature>
<feature type="binding site" evidence="15">
    <location>
        <begin position="211"/>
        <end position="218"/>
    </location>
    <ligand>
        <name>ATP</name>
        <dbReference type="ChEBI" id="CHEBI:30616"/>
    </ligand>
</feature>
<evidence type="ECO:0000256" key="14">
    <source>
        <dbReference type="ARBA" id="ARBA00061570"/>
    </source>
</evidence>
<dbReference type="EMBL" id="QRPD01000015">
    <property type="protein sequence ID" value="RHL85253.1"/>
    <property type="molecule type" value="Genomic_DNA"/>
</dbReference>
<evidence type="ECO:0000256" key="6">
    <source>
        <dbReference type="ARBA" id="ARBA00022723"/>
    </source>
</evidence>
<keyword evidence="12 15" id="KW-0482">Metalloprotease</keyword>
<evidence type="ECO:0000313" key="18">
    <source>
        <dbReference type="EMBL" id="RHK62672.1"/>
    </source>
</evidence>
<dbReference type="GO" id="GO:0030163">
    <property type="term" value="P:protein catabolic process"/>
    <property type="evidence" value="ECO:0007669"/>
    <property type="project" value="UniProtKB-UniRule"/>
</dbReference>
<gene>
    <name evidence="15" type="primary">ftsH</name>
    <name evidence="18" type="ORF">DW054_10090</name>
    <name evidence="19" type="ORF">DWZ98_14210</name>
</gene>
<keyword evidence="9 15" id="KW-0862">Zinc</keyword>
<dbReference type="GO" id="GO:0005524">
    <property type="term" value="F:ATP binding"/>
    <property type="evidence" value="ECO:0007669"/>
    <property type="project" value="UniProtKB-UniRule"/>
</dbReference>
<feature type="active site" evidence="15">
    <location>
        <position position="433"/>
    </location>
</feature>
<dbReference type="Gene3D" id="3.30.720.210">
    <property type="match status" value="1"/>
</dbReference>
<keyword evidence="4 15" id="KW-0645">Protease</keyword>
<accession>A0A415MUM2</accession>
<evidence type="ECO:0000256" key="9">
    <source>
        <dbReference type="ARBA" id="ARBA00022833"/>
    </source>
</evidence>
<dbReference type="SUPFAM" id="SSF140990">
    <property type="entry name" value="FtsH protease domain-like"/>
    <property type="match status" value="1"/>
</dbReference>
<dbReference type="InterPro" id="IPR003593">
    <property type="entry name" value="AAA+_ATPase"/>
</dbReference>
<evidence type="ECO:0000256" key="2">
    <source>
        <dbReference type="ARBA" id="ARBA00010044"/>
    </source>
</evidence>
<comment type="similarity">
    <text evidence="2 15">In the C-terminal section; belongs to the peptidase M41 family.</text>
</comment>
<keyword evidence="3 15" id="KW-1003">Cell membrane</keyword>
<dbReference type="FunFam" id="1.10.8.60:FF:000001">
    <property type="entry name" value="ATP-dependent zinc metalloprotease FtsH"/>
    <property type="match status" value="1"/>
</dbReference>
<feature type="binding site" evidence="15">
    <location>
        <position position="432"/>
    </location>
    <ligand>
        <name>Zn(2+)</name>
        <dbReference type="ChEBI" id="CHEBI:29105"/>
        <note>catalytic</note>
    </ligand>
</feature>
<dbReference type="HAMAP" id="MF_01458">
    <property type="entry name" value="FtsH"/>
    <property type="match status" value="1"/>
</dbReference>
<evidence type="ECO:0000256" key="3">
    <source>
        <dbReference type="ARBA" id="ARBA00022475"/>
    </source>
</evidence>
<dbReference type="InterPro" id="IPR000642">
    <property type="entry name" value="Peptidase_M41"/>
</dbReference>
<organism evidence="19 20">
    <name type="scientific">Dorea formicigenerans</name>
    <dbReference type="NCBI Taxonomy" id="39486"/>
    <lineage>
        <taxon>Bacteria</taxon>
        <taxon>Bacillati</taxon>
        <taxon>Bacillota</taxon>
        <taxon>Clostridia</taxon>
        <taxon>Lachnospirales</taxon>
        <taxon>Lachnospiraceae</taxon>
        <taxon>Dorea</taxon>
    </lineage>
</organism>
<dbReference type="Proteomes" id="UP000283325">
    <property type="component" value="Unassembled WGS sequence"/>
</dbReference>
<keyword evidence="13 15" id="KW-0472">Membrane</keyword>
<keyword evidence="8 15" id="KW-0378">Hydrolase</keyword>
<dbReference type="InterPro" id="IPR003959">
    <property type="entry name" value="ATPase_AAA_core"/>
</dbReference>
<keyword evidence="6 15" id="KW-0479">Metal-binding</keyword>
<evidence type="ECO:0000256" key="7">
    <source>
        <dbReference type="ARBA" id="ARBA00022741"/>
    </source>
</evidence>
<evidence type="ECO:0000256" key="4">
    <source>
        <dbReference type="ARBA" id="ARBA00022670"/>
    </source>
</evidence>
<comment type="subcellular location">
    <subcellularLocation>
        <location evidence="15">Cell membrane</location>
        <topology evidence="15">Multi-pass membrane protein</topology>
        <orientation evidence="15">Cytoplasmic side</orientation>
    </subcellularLocation>
    <subcellularLocation>
        <location evidence="1">Membrane</location>
    </subcellularLocation>
</comment>
<dbReference type="EC" id="3.4.24.-" evidence="15"/>
<evidence type="ECO:0000313" key="19">
    <source>
        <dbReference type="EMBL" id="RHL85253.1"/>
    </source>
</evidence>
<evidence type="ECO:0000256" key="1">
    <source>
        <dbReference type="ARBA" id="ARBA00004370"/>
    </source>
</evidence>
<dbReference type="InterPro" id="IPR041569">
    <property type="entry name" value="AAA_lid_3"/>
</dbReference>
<comment type="cofactor">
    <cofactor evidence="15">
        <name>Zn(2+)</name>
        <dbReference type="ChEBI" id="CHEBI:29105"/>
    </cofactor>
    <text evidence="15">Binds 1 zinc ion per subunit.</text>
</comment>
<evidence type="ECO:0000256" key="16">
    <source>
        <dbReference type="RuleBase" id="RU003651"/>
    </source>
</evidence>
<dbReference type="GO" id="GO:0004176">
    <property type="term" value="F:ATP-dependent peptidase activity"/>
    <property type="evidence" value="ECO:0007669"/>
    <property type="project" value="InterPro"/>
</dbReference>
<dbReference type="NCBIfam" id="TIGR01241">
    <property type="entry name" value="FtsH_fam"/>
    <property type="match status" value="1"/>
</dbReference>
<feature type="binding site" evidence="15">
    <location>
        <position position="509"/>
    </location>
    <ligand>
        <name>Zn(2+)</name>
        <dbReference type="ChEBI" id="CHEBI:29105"/>
        <note>catalytic</note>
    </ligand>
</feature>
<keyword evidence="10 15" id="KW-0067">ATP-binding</keyword>
<evidence type="ECO:0000256" key="10">
    <source>
        <dbReference type="ARBA" id="ARBA00022840"/>
    </source>
</evidence>
<dbReference type="PROSITE" id="PS00674">
    <property type="entry name" value="AAA"/>
    <property type="match status" value="1"/>
</dbReference>